<dbReference type="EMBL" id="BNDZ01000003">
    <property type="protein sequence ID" value="GHI44769.1"/>
    <property type="molecule type" value="Genomic_DNA"/>
</dbReference>
<dbReference type="AlphaFoldDB" id="A0AA37BV42"/>
<dbReference type="Proteomes" id="UP001051844">
    <property type="component" value="Unassembled WGS sequence"/>
</dbReference>
<feature type="transmembrane region" description="Helical" evidence="5">
    <location>
        <begin position="163"/>
        <end position="188"/>
    </location>
</feature>
<organism evidence="6 7">
    <name type="scientific">Streptomyces albidoflavus</name>
    <dbReference type="NCBI Taxonomy" id="1886"/>
    <lineage>
        <taxon>Bacteria</taxon>
        <taxon>Bacillati</taxon>
        <taxon>Actinomycetota</taxon>
        <taxon>Actinomycetes</taxon>
        <taxon>Kitasatosporales</taxon>
        <taxon>Streptomycetaceae</taxon>
        <taxon>Streptomyces</taxon>
        <taxon>Streptomyces albidoflavus group</taxon>
    </lineage>
</organism>
<evidence type="ECO:0000256" key="1">
    <source>
        <dbReference type="ARBA" id="ARBA00004141"/>
    </source>
</evidence>
<evidence type="ECO:0000256" key="2">
    <source>
        <dbReference type="ARBA" id="ARBA00022692"/>
    </source>
</evidence>
<name>A0AA37BV42_9ACTN</name>
<feature type="transmembrane region" description="Helical" evidence="5">
    <location>
        <begin position="195"/>
        <end position="218"/>
    </location>
</feature>
<feature type="transmembrane region" description="Helical" evidence="5">
    <location>
        <begin position="27"/>
        <end position="48"/>
    </location>
</feature>
<dbReference type="InterPro" id="IPR051328">
    <property type="entry name" value="T7SS_ABC-Transporter"/>
</dbReference>
<comment type="subcellular location">
    <subcellularLocation>
        <location evidence="1">Membrane</location>
        <topology evidence="1">Multi-pass membrane protein</topology>
    </subcellularLocation>
</comment>
<keyword evidence="4 5" id="KW-0472">Membrane</keyword>
<evidence type="ECO:0000256" key="3">
    <source>
        <dbReference type="ARBA" id="ARBA00022989"/>
    </source>
</evidence>
<dbReference type="GO" id="GO:0016020">
    <property type="term" value="C:membrane"/>
    <property type="evidence" value="ECO:0007669"/>
    <property type="project" value="UniProtKB-SubCell"/>
</dbReference>
<dbReference type="PANTHER" id="PTHR43077:SF10">
    <property type="entry name" value="TRANSPORT PERMEASE PROTEIN"/>
    <property type="match status" value="1"/>
</dbReference>
<reference evidence="6" key="1">
    <citation type="submission" date="2022-09" db="EMBL/GenBank/DDBJ databases">
        <title>Whole genome shotgun sequence of Streptomyces albidoflavus NBRC 12854.</title>
        <authorList>
            <person name="Komaki H."/>
            <person name="Tamura T."/>
        </authorList>
    </citation>
    <scope>NUCLEOTIDE SEQUENCE</scope>
    <source>
        <strain evidence="6">NBRC 12854</strain>
    </source>
</reference>
<gene>
    <name evidence="6" type="ORF">ScoT_09430</name>
</gene>
<evidence type="ECO:0000256" key="4">
    <source>
        <dbReference type="ARBA" id="ARBA00023136"/>
    </source>
</evidence>
<dbReference type="PANTHER" id="PTHR43077">
    <property type="entry name" value="TRANSPORT PERMEASE YVFS-RELATED"/>
    <property type="match status" value="1"/>
</dbReference>
<accession>A0AA37BV42</accession>
<keyword evidence="3 5" id="KW-1133">Transmembrane helix</keyword>
<protein>
    <recommendedName>
        <fullName evidence="8">ABC transporter permease</fullName>
    </recommendedName>
</protein>
<evidence type="ECO:0000313" key="6">
    <source>
        <dbReference type="EMBL" id="GHI44769.1"/>
    </source>
</evidence>
<keyword evidence="2 5" id="KW-0812">Transmembrane</keyword>
<proteinExistence type="predicted"/>
<evidence type="ECO:0008006" key="8">
    <source>
        <dbReference type="Google" id="ProtNLM"/>
    </source>
</evidence>
<comment type="caution">
    <text evidence="6">The sequence shown here is derived from an EMBL/GenBank/DDBJ whole genome shotgun (WGS) entry which is preliminary data.</text>
</comment>
<feature type="transmembrane region" description="Helical" evidence="5">
    <location>
        <begin position="312"/>
        <end position="332"/>
    </location>
</feature>
<feature type="transmembrane region" description="Helical" evidence="5">
    <location>
        <begin position="251"/>
        <end position="273"/>
    </location>
</feature>
<evidence type="ECO:0000313" key="7">
    <source>
        <dbReference type="Proteomes" id="UP001051844"/>
    </source>
</evidence>
<sequence length="360" mass="37412">MRESDPMSSVREPAAHAAASSGALRHVLLHLVTPLLMCLGMGLAYLSAFVSPEPHQVPVAVVGSGPQTQVLAQTLKDEGGEALDVRTVADRGEAQELLRGQELSGAFVPDADRPELLIASAASDMSALAVQKVFTPLAAGQGAPLTVTDVATPVEDDPTGQGLFFLLVAVSIGGYASVAVVGGAGGALPMRLRALLVAGVSLVVSLIGTALAGPVFHLAHHSLWAVWGLSWLYAAGILAIGTGLHTFLKRWTTLAMMVLFVMLNFTSSGGLFLPHLQNGFFGALHAFWNGAGFVEGLRSVLYFDSNGLGGHLWTLVAWLAVGAVALLAAAAYERRGRRAAALPAPGPEEAEEEMEESVAV</sequence>
<feature type="transmembrane region" description="Helical" evidence="5">
    <location>
        <begin position="224"/>
        <end position="244"/>
    </location>
</feature>
<evidence type="ECO:0000256" key="5">
    <source>
        <dbReference type="SAM" id="Phobius"/>
    </source>
</evidence>